<keyword evidence="2 3" id="KW-0808">Transferase</keyword>
<evidence type="ECO:0000313" key="6">
    <source>
        <dbReference type="Proteomes" id="UP000271098"/>
    </source>
</evidence>
<dbReference type="GO" id="GO:0005829">
    <property type="term" value="C:cytosol"/>
    <property type="evidence" value="ECO:0007669"/>
    <property type="project" value="TreeGrafter"/>
</dbReference>
<name>A0A183E625_9BILA</name>
<dbReference type="Proteomes" id="UP000271098">
    <property type="component" value="Unassembled WGS sequence"/>
</dbReference>
<organism evidence="7">
    <name type="scientific">Gongylonema pulchrum</name>
    <dbReference type="NCBI Taxonomy" id="637853"/>
    <lineage>
        <taxon>Eukaryota</taxon>
        <taxon>Metazoa</taxon>
        <taxon>Ecdysozoa</taxon>
        <taxon>Nematoda</taxon>
        <taxon>Chromadorea</taxon>
        <taxon>Rhabditida</taxon>
        <taxon>Spirurina</taxon>
        <taxon>Spiruromorpha</taxon>
        <taxon>Spiruroidea</taxon>
        <taxon>Gongylonematidae</taxon>
        <taxon>Gongylonema</taxon>
    </lineage>
</organism>
<dbReference type="Gene3D" id="2.30.140.10">
    <property type="entry name" value="Spermidine synthase, tetramerisation domain"/>
    <property type="match status" value="1"/>
</dbReference>
<evidence type="ECO:0000256" key="1">
    <source>
        <dbReference type="ARBA" id="ARBA00007867"/>
    </source>
</evidence>
<dbReference type="GO" id="GO:0008295">
    <property type="term" value="P:spermidine biosynthetic process"/>
    <property type="evidence" value="ECO:0007669"/>
    <property type="project" value="TreeGrafter"/>
</dbReference>
<dbReference type="PANTHER" id="PTHR11558">
    <property type="entry name" value="SPERMIDINE/SPERMINE SYNTHASE"/>
    <property type="match status" value="1"/>
</dbReference>
<reference evidence="7" key="1">
    <citation type="submission" date="2016-06" db="UniProtKB">
        <authorList>
            <consortium name="WormBaseParasite"/>
        </authorList>
    </citation>
    <scope>IDENTIFICATION</scope>
</reference>
<dbReference type="InterPro" id="IPR029063">
    <property type="entry name" value="SAM-dependent_MTases_sf"/>
</dbReference>
<evidence type="ECO:0000256" key="3">
    <source>
        <dbReference type="PROSITE-ProRule" id="PRU00354"/>
    </source>
</evidence>
<dbReference type="InterPro" id="IPR037163">
    <property type="entry name" value="Spermidine_synt_N_sf"/>
</dbReference>
<dbReference type="OrthoDB" id="38125at2759"/>
<keyword evidence="6" id="KW-1185">Reference proteome</keyword>
<dbReference type="Pfam" id="PF17284">
    <property type="entry name" value="Spermine_synt_N"/>
    <property type="match status" value="1"/>
</dbReference>
<dbReference type="Pfam" id="PF01564">
    <property type="entry name" value="Spermine_synth"/>
    <property type="match status" value="1"/>
</dbReference>
<keyword evidence="3" id="KW-0620">Polyamine biosynthesis</keyword>
<protein>
    <submittedName>
        <fullName evidence="7">PABS domain-containing protein</fullName>
    </submittedName>
</protein>
<reference evidence="5 6" key="2">
    <citation type="submission" date="2018-11" db="EMBL/GenBank/DDBJ databases">
        <authorList>
            <consortium name="Pathogen Informatics"/>
        </authorList>
    </citation>
    <scope>NUCLEOTIDE SEQUENCE [LARGE SCALE GENOMIC DNA]</scope>
</reference>
<dbReference type="SUPFAM" id="SSF53335">
    <property type="entry name" value="S-adenosyl-L-methionine-dependent methyltransferases"/>
    <property type="match status" value="1"/>
</dbReference>
<comment type="similarity">
    <text evidence="1">Belongs to the spermidine/spermine synthase family.</text>
</comment>
<dbReference type="InterPro" id="IPR030374">
    <property type="entry name" value="PABS"/>
</dbReference>
<dbReference type="PANTHER" id="PTHR11558:SF11">
    <property type="entry name" value="SPERMIDINE SYNTHASE"/>
    <property type="match status" value="1"/>
</dbReference>
<dbReference type="InterPro" id="IPR035246">
    <property type="entry name" value="Spermidine_synt_N"/>
</dbReference>
<evidence type="ECO:0000313" key="7">
    <source>
        <dbReference type="WBParaSite" id="GPUH_0001643801-mRNA-1"/>
    </source>
</evidence>
<evidence type="ECO:0000259" key="4">
    <source>
        <dbReference type="PROSITE" id="PS51006"/>
    </source>
</evidence>
<gene>
    <name evidence="5" type="ORF">GPUH_LOCUS16415</name>
</gene>
<dbReference type="AlphaFoldDB" id="A0A183E625"/>
<dbReference type="FunFam" id="2.30.140.10:FF:000001">
    <property type="entry name" value="SPE3p Spermidine synthase"/>
    <property type="match status" value="1"/>
</dbReference>
<sequence>MNKFRDGWFTELTPAPLVDCTEESSDDEASGGDALAGGDCAEEKGALWPGQAFSLEVDQVLFHERSKYQDVLVFKSKTYGNVLVLDGVIQCTERDEFAYQEMLTHLAMFNHPMPQDCEIDEMVIDVSRKFLPQMSEAFTSPKLNLVIGDGYDFLKKHENEFDVILTDSSDPIGPAEILYEEEYYKCLEKALRPKGVLASQATG</sequence>
<proteinExistence type="inferred from homology"/>
<evidence type="ECO:0000256" key="2">
    <source>
        <dbReference type="ARBA" id="ARBA00022679"/>
    </source>
</evidence>
<dbReference type="PROSITE" id="PS51006">
    <property type="entry name" value="PABS_2"/>
    <property type="match status" value="1"/>
</dbReference>
<dbReference type="InterPro" id="IPR001045">
    <property type="entry name" value="Spermi_synthase"/>
</dbReference>
<accession>A0A183E625</accession>
<dbReference type="Gene3D" id="3.40.50.150">
    <property type="entry name" value="Vaccinia Virus protein VP39"/>
    <property type="match status" value="1"/>
</dbReference>
<feature type="domain" description="PABS" evidence="4">
    <location>
        <begin position="6"/>
        <end position="203"/>
    </location>
</feature>
<evidence type="ECO:0000313" key="5">
    <source>
        <dbReference type="EMBL" id="VDN27850.1"/>
    </source>
</evidence>
<dbReference type="CDD" id="cd02440">
    <property type="entry name" value="AdoMet_MTases"/>
    <property type="match status" value="1"/>
</dbReference>
<dbReference type="WBParaSite" id="GPUH_0001643801-mRNA-1">
    <property type="protein sequence ID" value="GPUH_0001643801-mRNA-1"/>
    <property type="gene ID" value="GPUH_0001643801"/>
</dbReference>
<feature type="active site" description="Proton acceptor" evidence="3">
    <location>
        <position position="167"/>
    </location>
</feature>
<dbReference type="EMBL" id="UYRT01083728">
    <property type="protein sequence ID" value="VDN27850.1"/>
    <property type="molecule type" value="Genomic_DNA"/>
</dbReference>
<dbReference type="GO" id="GO:0004766">
    <property type="term" value="F:spermidine synthase activity"/>
    <property type="evidence" value="ECO:0007669"/>
    <property type="project" value="TreeGrafter"/>
</dbReference>